<dbReference type="STRING" id="7266.A0A3B0JKB0"/>
<proteinExistence type="predicted"/>
<dbReference type="Proteomes" id="UP000268350">
    <property type="component" value="Unassembled WGS sequence"/>
</dbReference>
<dbReference type="OrthoDB" id="7975395at2759"/>
<sequence>MWKILFLIHAGLAGVWAADYELLLEDPDIFARCTEAPPGTIFFRDAINFDKLSVEQEPNTLHVSGNATTTWDLEPTDRIAAKFALFQYQRGNWEPTVFTMATQDFCSIMYDKDQYWYKYWTVHITNRNEVEQHCIKKAGTVLIHEPFVMRLILRNIRGATLQGRYKTVISFEAFDEKNVPRGPGVCFEIRGEAEKLKN</sequence>
<accession>A0A3B0JKB0</accession>
<evidence type="ECO:0000313" key="3">
    <source>
        <dbReference type="Proteomes" id="UP000268350"/>
    </source>
</evidence>
<organism evidence="2 3">
    <name type="scientific">Drosophila guanche</name>
    <name type="common">Fruit fly</name>
    <dbReference type="NCBI Taxonomy" id="7266"/>
    <lineage>
        <taxon>Eukaryota</taxon>
        <taxon>Metazoa</taxon>
        <taxon>Ecdysozoa</taxon>
        <taxon>Arthropoda</taxon>
        <taxon>Hexapoda</taxon>
        <taxon>Insecta</taxon>
        <taxon>Pterygota</taxon>
        <taxon>Neoptera</taxon>
        <taxon>Endopterygota</taxon>
        <taxon>Diptera</taxon>
        <taxon>Brachycera</taxon>
        <taxon>Muscomorpha</taxon>
        <taxon>Ephydroidea</taxon>
        <taxon>Drosophilidae</taxon>
        <taxon>Drosophila</taxon>
        <taxon>Sophophora</taxon>
    </lineage>
</organism>
<evidence type="ECO:0000256" key="1">
    <source>
        <dbReference type="SAM" id="SignalP"/>
    </source>
</evidence>
<protein>
    <submittedName>
        <fullName evidence="2">Uncharacterized protein</fullName>
    </submittedName>
</protein>
<dbReference type="InterPro" id="IPR006601">
    <property type="entry name" value="Uncharacterised_DM11_DROME"/>
</dbReference>
<dbReference type="SMART" id="SM00675">
    <property type="entry name" value="DM11"/>
    <property type="match status" value="1"/>
</dbReference>
<dbReference type="OMA" id="KDQYWFK"/>
<gene>
    <name evidence="2" type="ORF">DGUA_6G000476</name>
</gene>
<keyword evidence="3" id="KW-1185">Reference proteome</keyword>
<feature type="signal peptide" evidence="1">
    <location>
        <begin position="1"/>
        <end position="17"/>
    </location>
</feature>
<keyword evidence="1" id="KW-0732">Signal</keyword>
<name>A0A3B0JKB0_DROGU</name>
<dbReference type="AlphaFoldDB" id="A0A3B0JKB0"/>
<reference evidence="3" key="1">
    <citation type="submission" date="2018-01" db="EMBL/GenBank/DDBJ databases">
        <authorList>
            <person name="Alioto T."/>
            <person name="Alioto T."/>
        </authorList>
    </citation>
    <scope>NUCLEOTIDE SEQUENCE [LARGE SCALE GENOMIC DNA]</scope>
</reference>
<evidence type="ECO:0000313" key="2">
    <source>
        <dbReference type="EMBL" id="SPP73061.1"/>
    </source>
</evidence>
<dbReference type="EMBL" id="OUUW01000001">
    <property type="protein sequence ID" value="SPP73061.1"/>
    <property type="molecule type" value="Genomic_DNA"/>
</dbReference>
<feature type="chain" id="PRO_5017210233" evidence="1">
    <location>
        <begin position="18"/>
        <end position="198"/>
    </location>
</feature>